<dbReference type="PANTHER" id="PTHR35848">
    <property type="entry name" value="OXALATE-BINDING PROTEIN"/>
    <property type="match status" value="1"/>
</dbReference>
<dbReference type="EMBL" id="QMPZ01000009">
    <property type="protein sequence ID" value="RLE10397.1"/>
    <property type="molecule type" value="Genomic_DNA"/>
</dbReference>
<dbReference type="GO" id="GO:0046872">
    <property type="term" value="F:metal ion binding"/>
    <property type="evidence" value="ECO:0007669"/>
    <property type="project" value="UniProtKB-KW"/>
</dbReference>
<dbReference type="InterPro" id="IPR051610">
    <property type="entry name" value="GPI/OXD"/>
</dbReference>
<gene>
    <name evidence="3" type="ORF">DRJ00_01555</name>
</gene>
<dbReference type="InterPro" id="IPR014710">
    <property type="entry name" value="RmlC-like_jellyroll"/>
</dbReference>
<organism evidence="3 4">
    <name type="scientific">Aerophobetes bacterium</name>
    <dbReference type="NCBI Taxonomy" id="2030807"/>
    <lineage>
        <taxon>Bacteria</taxon>
        <taxon>Candidatus Aerophobota</taxon>
    </lineage>
</organism>
<accession>A0A497E5K2</accession>
<dbReference type="InterPro" id="IPR011051">
    <property type="entry name" value="RmlC_Cupin_sf"/>
</dbReference>
<keyword evidence="1" id="KW-0479">Metal-binding</keyword>
<dbReference type="CDD" id="cd02222">
    <property type="entry name" value="cupin_TM1459-like"/>
    <property type="match status" value="1"/>
</dbReference>
<dbReference type="Gene3D" id="2.60.120.10">
    <property type="entry name" value="Jelly Rolls"/>
    <property type="match status" value="1"/>
</dbReference>
<dbReference type="AlphaFoldDB" id="A0A497E5K2"/>
<reference evidence="3 4" key="1">
    <citation type="submission" date="2018-06" db="EMBL/GenBank/DDBJ databases">
        <title>Extensive metabolic versatility and redundancy in microbially diverse, dynamic hydrothermal sediments.</title>
        <authorList>
            <person name="Dombrowski N."/>
            <person name="Teske A."/>
            <person name="Baker B.J."/>
        </authorList>
    </citation>
    <scope>NUCLEOTIDE SEQUENCE [LARGE SCALE GENOMIC DNA]</scope>
    <source>
        <strain evidence="3">B47_G16</strain>
    </source>
</reference>
<evidence type="ECO:0000259" key="2">
    <source>
        <dbReference type="Pfam" id="PF07883"/>
    </source>
</evidence>
<protein>
    <submittedName>
        <fullName evidence="3">Cupin domain-containing protein</fullName>
    </submittedName>
</protein>
<comment type="caution">
    <text evidence="3">The sequence shown here is derived from an EMBL/GenBank/DDBJ whole genome shotgun (WGS) entry which is preliminary data.</text>
</comment>
<dbReference type="PANTHER" id="PTHR35848:SF6">
    <property type="entry name" value="CUPIN TYPE-2 DOMAIN-CONTAINING PROTEIN"/>
    <property type="match status" value="1"/>
</dbReference>
<name>A0A497E5K2_UNCAE</name>
<dbReference type="InterPro" id="IPR013096">
    <property type="entry name" value="Cupin_2"/>
</dbReference>
<sequence>MYITNVDKTPFNKTKSGNKIWWLLGKEIGVPNYEMRYFEIPPGNKTSPGSHPWEHEVFVIKGKGMVKGSNEEHTLTVGDAVYIAPNEYHQFINNGEKPFGFICVIPKGYER</sequence>
<dbReference type="SUPFAM" id="SSF51182">
    <property type="entry name" value="RmlC-like cupins"/>
    <property type="match status" value="1"/>
</dbReference>
<dbReference type="Pfam" id="PF07883">
    <property type="entry name" value="Cupin_2"/>
    <property type="match status" value="1"/>
</dbReference>
<dbReference type="Proteomes" id="UP000279422">
    <property type="component" value="Unassembled WGS sequence"/>
</dbReference>
<evidence type="ECO:0000313" key="3">
    <source>
        <dbReference type="EMBL" id="RLE10397.1"/>
    </source>
</evidence>
<evidence type="ECO:0000313" key="4">
    <source>
        <dbReference type="Proteomes" id="UP000279422"/>
    </source>
</evidence>
<evidence type="ECO:0000256" key="1">
    <source>
        <dbReference type="ARBA" id="ARBA00022723"/>
    </source>
</evidence>
<feature type="domain" description="Cupin type-2" evidence="2">
    <location>
        <begin position="37"/>
        <end position="104"/>
    </location>
</feature>
<proteinExistence type="predicted"/>